<dbReference type="Gene3D" id="3.30.2010.10">
    <property type="entry name" value="Metalloproteases ('zincins'), catalytic domain"/>
    <property type="match status" value="1"/>
</dbReference>
<feature type="transmembrane region" description="Helical" evidence="12">
    <location>
        <begin position="39"/>
        <end position="60"/>
    </location>
</feature>
<organism evidence="14 15">
    <name type="scientific">Carnobacterium divergens</name>
    <name type="common">Lactobacillus divergens</name>
    <dbReference type="NCBI Taxonomy" id="2748"/>
    <lineage>
        <taxon>Bacteria</taxon>
        <taxon>Bacillati</taxon>
        <taxon>Bacillota</taxon>
        <taxon>Bacilli</taxon>
        <taxon>Lactobacillales</taxon>
        <taxon>Carnobacteriaceae</taxon>
        <taxon>Carnobacterium</taxon>
    </lineage>
</organism>
<comment type="subcellular location">
    <subcellularLocation>
        <location evidence="1 12">Cell membrane</location>
        <topology evidence="1 12">Multi-pass membrane protein</topology>
    </subcellularLocation>
</comment>
<dbReference type="EC" id="3.4.24.-" evidence="12"/>
<name>A0A2R7ZVQ0_CARDV</name>
<keyword evidence="4 12" id="KW-0645">Protease</keyword>
<dbReference type="RefSeq" id="WP_109841264.1">
    <property type="nucleotide sequence ID" value="NZ_CBCPJQ010000002.1"/>
</dbReference>
<feature type="transmembrane region" description="Helical" evidence="12">
    <location>
        <begin position="197"/>
        <end position="221"/>
    </location>
</feature>
<evidence type="ECO:0000313" key="14">
    <source>
        <dbReference type="EMBL" id="TFJ25596.1"/>
    </source>
</evidence>
<evidence type="ECO:0000256" key="7">
    <source>
        <dbReference type="ARBA" id="ARBA00022801"/>
    </source>
</evidence>
<dbReference type="Pfam" id="PF01435">
    <property type="entry name" value="Peptidase_M48"/>
    <property type="match status" value="1"/>
</dbReference>
<dbReference type="InterPro" id="IPR001915">
    <property type="entry name" value="Peptidase_M48"/>
</dbReference>
<evidence type="ECO:0000256" key="8">
    <source>
        <dbReference type="ARBA" id="ARBA00022833"/>
    </source>
</evidence>
<evidence type="ECO:0000256" key="10">
    <source>
        <dbReference type="ARBA" id="ARBA00023049"/>
    </source>
</evidence>
<dbReference type="GO" id="GO:0008270">
    <property type="term" value="F:zinc ion binding"/>
    <property type="evidence" value="ECO:0007669"/>
    <property type="project" value="UniProtKB-UniRule"/>
</dbReference>
<keyword evidence="11 12" id="KW-0472">Membrane</keyword>
<keyword evidence="9 12" id="KW-1133">Transmembrane helix</keyword>
<keyword evidence="8 12" id="KW-0862">Zinc</keyword>
<evidence type="ECO:0000256" key="11">
    <source>
        <dbReference type="ARBA" id="ARBA00023136"/>
    </source>
</evidence>
<proteinExistence type="inferred from homology"/>
<reference evidence="14 15" key="1">
    <citation type="journal article" date="2018" name="Int. J. Food Microbiol.">
        <title>Growth of Carnobacterium spp. isolated from chilled vacuum-packaged meat under relevant acidic conditions.</title>
        <authorList>
            <person name="Zhang P."/>
            <person name="Badoni M."/>
            <person name="Ganzle M."/>
            <person name="Yang X."/>
        </authorList>
    </citation>
    <scope>NUCLEOTIDE SEQUENCE [LARGE SCALE GENOMIC DNA]</scope>
    <source>
        <strain evidence="14 15">B2</strain>
    </source>
</reference>
<dbReference type="HAMAP" id="MF_00188">
    <property type="entry name" value="Pept_M48_protease_HtpX"/>
    <property type="match status" value="1"/>
</dbReference>
<dbReference type="GO" id="GO:0004222">
    <property type="term" value="F:metalloendopeptidase activity"/>
    <property type="evidence" value="ECO:0007669"/>
    <property type="project" value="UniProtKB-UniRule"/>
</dbReference>
<evidence type="ECO:0000256" key="3">
    <source>
        <dbReference type="ARBA" id="ARBA00022475"/>
    </source>
</evidence>
<evidence type="ECO:0000256" key="6">
    <source>
        <dbReference type="ARBA" id="ARBA00022723"/>
    </source>
</evidence>
<dbReference type="PANTHER" id="PTHR43221">
    <property type="entry name" value="PROTEASE HTPX"/>
    <property type="match status" value="1"/>
</dbReference>
<keyword evidence="10 12" id="KW-0482">Metalloprotease</keyword>
<dbReference type="PANTHER" id="PTHR43221:SF1">
    <property type="entry name" value="PROTEASE HTPX"/>
    <property type="match status" value="1"/>
</dbReference>
<feature type="binding site" evidence="12">
    <location>
        <position position="148"/>
    </location>
    <ligand>
        <name>Zn(2+)</name>
        <dbReference type="ChEBI" id="CHEBI:29105"/>
        <note>catalytic</note>
    </ligand>
</feature>
<dbReference type="InterPro" id="IPR022919">
    <property type="entry name" value="Pept_M48_protease_HtpX"/>
</dbReference>
<keyword evidence="5 12" id="KW-0812">Transmembrane</keyword>
<feature type="domain" description="Peptidase M48" evidence="13">
    <location>
        <begin position="83"/>
        <end position="296"/>
    </location>
</feature>
<evidence type="ECO:0000256" key="12">
    <source>
        <dbReference type="HAMAP-Rule" id="MF_00188"/>
    </source>
</evidence>
<sequence length="297" mass="32288">MLHQQIEQNKRKTVLVMFAFFLLILLIGAAVGYANFNSITTGIIMAAIIAAIYMGIMVLNSTKVVMGLNKGREITSKEQYPMLWNVVEELSLIAKIPMPKIYIIDDPSPNAFAAGNSPETASVAATTGILEKLNREELEGVMAHEVSHIRNYDIRLSTIALALTAAIALLANIGTRMMWFGGGRRSSNSKNDNGSSAIMLVISIILMILAPLAATLVQLALSRNREYLADASAVELTRNPQGLISALNKISQSEPMKSADPSSAALYIENPLKKESKDSLFSTHPATEKRIARLEAM</sequence>
<dbReference type="GO" id="GO:0005886">
    <property type="term" value="C:plasma membrane"/>
    <property type="evidence" value="ECO:0007669"/>
    <property type="project" value="UniProtKB-SubCell"/>
</dbReference>
<gene>
    <name evidence="12" type="primary">htpX</name>
    <name evidence="14" type="ORF">CKN69_08965</name>
</gene>
<feature type="transmembrane region" description="Helical" evidence="12">
    <location>
        <begin position="12"/>
        <end position="33"/>
    </location>
</feature>
<dbReference type="InterPro" id="IPR050083">
    <property type="entry name" value="HtpX_protease"/>
</dbReference>
<feature type="transmembrane region" description="Helical" evidence="12">
    <location>
        <begin position="156"/>
        <end position="177"/>
    </location>
</feature>
<comment type="cofactor">
    <cofactor evidence="12">
        <name>Zn(2+)</name>
        <dbReference type="ChEBI" id="CHEBI:29105"/>
    </cofactor>
    <text evidence="12">Binds 1 zinc ion per subunit.</text>
</comment>
<evidence type="ECO:0000256" key="5">
    <source>
        <dbReference type="ARBA" id="ARBA00022692"/>
    </source>
</evidence>
<evidence type="ECO:0000256" key="1">
    <source>
        <dbReference type="ARBA" id="ARBA00004651"/>
    </source>
</evidence>
<keyword evidence="3 12" id="KW-1003">Cell membrane</keyword>
<keyword evidence="6 12" id="KW-0479">Metal-binding</keyword>
<evidence type="ECO:0000259" key="13">
    <source>
        <dbReference type="Pfam" id="PF01435"/>
    </source>
</evidence>
<comment type="caution">
    <text evidence="14">The sequence shown here is derived from an EMBL/GenBank/DDBJ whole genome shotgun (WGS) entry which is preliminary data.</text>
</comment>
<dbReference type="AlphaFoldDB" id="A0A2R7ZVQ0"/>
<feature type="binding site" evidence="12">
    <location>
        <position position="144"/>
    </location>
    <ligand>
        <name>Zn(2+)</name>
        <dbReference type="ChEBI" id="CHEBI:29105"/>
        <note>catalytic</note>
    </ligand>
</feature>
<dbReference type="Proteomes" id="UP000297938">
    <property type="component" value="Unassembled WGS sequence"/>
</dbReference>
<accession>A0A2R7ZVQ0</accession>
<evidence type="ECO:0000256" key="2">
    <source>
        <dbReference type="ARBA" id="ARBA00009779"/>
    </source>
</evidence>
<feature type="active site" evidence="12">
    <location>
        <position position="145"/>
    </location>
</feature>
<dbReference type="NCBIfam" id="NF003425">
    <property type="entry name" value="PRK04897.1"/>
    <property type="match status" value="1"/>
</dbReference>
<evidence type="ECO:0000313" key="15">
    <source>
        <dbReference type="Proteomes" id="UP000297938"/>
    </source>
</evidence>
<keyword evidence="7 12" id="KW-0378">Hydrolase</keyword>
<evidence type="ECO:0000256" key="4">
    <source>
        <dbReference type="ARBA" id="ARBA00022670"/>
    </source>
</evidence>
<protein>
    <recommendedName>
        <fullName evidence="12">Protease HtpX homolog</fullName>
        <ecNumber evidence="12">3.4.24.-</ecNumber>
    </recommendedName>
</protein>
<dbReference type="GO" id="GO:0006508">
    <property type="term" value="P:proteolysis"/>
    <property type="evidence" value="ECO:0007669"/>
    <property type="project" value="UniProtKB-KW"/>
</dbReference>
<dbReference type="STRING" id="2748.CDIV41_270324"/>
<dbReference type="EMBL" id="NRPP01000015">
    <property type="protein sequence ID" value="TFJ25596.1"/>
    <property type="molecule type" value="Genomic_DNA"/>
</dbReference>
<comment type="similarity">
    <text evidence="2 12">Belongs to the peptidase M48B family.</text>
</comment>
<dbReference type="CDD" id="cd07340">
    <property type="entry name" value="M48B_Htpx_like"/>
    <property type="match status" value="1"/>
</dbReference>
<evidence type="ECO:0000256" key="9">
    <source>
        <dbReference type="ARBA" id="ARBA00022989"/>
    </source>
</evidence>
<feature type="binding site" evidence="12">
    <location>
        <position position="226"/>
    </location>
    <ligand>
        <name>Zn(2+)</name>
        <dbReference type="ChEBI" id="CHEBI:29105"/>
        <note>catalytic</note>
    </ligand>
</feature>